<dbReference type="KEGG" id="loa:LOAG_07458"/>
<protein>
    <submittedName>
        <fullName evidence="2">Uncharacterized protein</fullName>
    </submittedName>
</protein>
<dbReference type="InParanoid" id="A0A1S0TVR6"/>
<feature type="region of interest" description="Disordered" evidence="1">
    <location>
        <begin position="143"/>
        <end position="183"/>
    </location>
</feature>
<sequence length="183" mass="20437">MLSRSGNLTCEPEELGIHTRSLAVDVPKSGHILQPHLQFSGLPLISRDMLSTVISDTRYISPFTNSDCLVALIPGSSAPTRTLITMFTCARFAQWLTDGTRGTVASSGQNEFWFVGDLVFLFALLVEKRMIWVGKWSEAKQATEGGNTANRTSIIETSSIEETRRRRSCKRRRERDRGVVESD</sequence>
<dbReference type="EMBL" id="JH712136">
    <property type="protein sequence ID" value="EFO21030.1"/>
    <property type="molecule type" value="Genomic_DNA"/>
</dbReference>
<reference evidence="2" key="1">
    <citation type="submission" date="2012-04" db="EMBL/GenBank/DDBJ databases">
        <title>The Genome Sequence of Loa loa.</title>
        <authorList>
            <consortium name="The Broad Institute Genome Sequencing Platform"/>
            <consortium name="Broad Institute Genome Sequencing Center for Infectious Disease"/>
            <person name="Nutman T.B."/>
            <person name="Fink D.L."/>
            <person name="Russ C."/>
            <person name="Young S."/>
            <person name="Zeng Q."/>
            <person name="Gargeya S."/>
            <person name="Alvarado L."/>
            <person name="Berlin A."/>
            <person name="Chapman S.B."/>
            <person name="Chen Z."/>
            <person name="Freedman E."/>
            <person name="Gellesch M."/>
            <person name="Goldberg J."/>
            <person name="Griggs A."/>
            <person name="Gujja S."/>
            <person name="Heilman E.R."/>
            <person name="Heiman D."/>
            <person name="Howarth C."/>
            <person name="Mehta T."/>
            <person name="Neiman D."/>
            <person name="Pearson M."/>
            <person name="Roberts A."/>
            <person name="Saif S."/>
            <person name="Shea T."/>
            <person name="Shenoy N."/>
            <person name="Sisk P."/>
            <person name="Stolte C."/>
            <person name="Sykes S."/>
            <person name="White J."/>
            <person name="Yandava C."/>
            <person name="Haas B."/>
            <person name="Henn M.R."/>
            <person name="Nusbaum C."/>
            <person name="Birren B."/>
        </authorList>
    </citation>
    <scope>NUCLEOTIDE SEQUENCE [LARGE SCALE GENOMIC DNA]</scope>
</reference>
<feature type="compositionally biased region" description="Basic residues" evidence="1">
    <location>
        <begin position="165"/>
        <end position="174"/>
    </location>
</feature>
<name>A0A1S0TVR6_LOALO</name>
<dbReference type="RefSeq" id="XP_003143039.1">
    <property type="nucleotide sequence ID" value="XM_003142991.1"/>
</dbReference>
<dbReference type="CTD" id="9944875"/>
<feature type="compositionally biased region" description="Low complexity" evidence="1">
    <location>
        <begin position="151"/>
        <end position="160"/>
    </location>
</feature>
<accession>A0A1S0TVR6</accession>
<organism evidence="2">
    <name type="scientific">Loa loa</name>
    <name type="common">Eye worm</name>
    <name type="synonym">Filaria loa</name>
    <dbReference type="NCBI Taxonomy" id="7209"/>
    <lineage>
        <taxon>Eukaryota</taxon>
        <taxon>Metazoa</taxon>
        <taxon>Ecdysozoa</taxon>
        <taxon>Nematoda</taxon>
        <taxon>Chromadorea</taxon>
        <taxon>Rhabditida</taxon>
        <taxon>Spirurina</taxon>
        <taxon>Spiruromorpha</taxon>
        <taxon>Filarioidea</taxon>
        <taxon>Onchocercidae</taxon>
        <taxon>Loa</taxon>
    </lineage>
</organism>
<proteinExistence type="predicted"/>
<dbReference type="GeneID" id="9944875"/>
<gene>
    <name evidence="2" type="ORF">LOAG_07458</name>
</gene>
<evidence type="ECO:0000313" key="2">
    <source>
        <dbReference type="EMBL" id="EFO21030.1"/>
    </source>
</evidence>
<dbReference type="AlphaFoldDB" id="A0A1S0TVR6"/>
<evidence type="ECO:0000256" key="1">
    <source>
        <dbReference type="SAM" id="MobiDB-lite"/>
    </source>
</evidence>